<evidence type="ECO:0000313" key="7">
    <source>
        <dbReference type="EMBL" id="NEE14875.1"/>
    </source>
</evidence>
<comment type="caution">
    <text evidence="7">The sequence shown here is derived from an EMBL/GenBank/DDBJ whole genome shotgun (WGS) entry which is preliminary data.</text>
</comment>
<evidence type="ECO:0000259" key="5">
    <source>
        <dbReference type="Pfam" id="PF00534"/>
    </source>
</evidence>
<evidence type="ECO:0000256" key="4">
    <source>
        <dbReference type="SAM" id="MobiDB-lite"/>
    </source>
</evidence>
<evidence type="ECO:0000256" key="1">
    <source>
        <dbReference type="ARBA" id="ARBA00021292"/>
    </source>
</evidence>
<dbReference type="SUPFAM" id="SSF53756">
    <property type="entry name" value="UDP-Glycosyltransferase/glycogen phosphorylase"/>
    <property type="match status" value="1"/>
</dbReference>
<dbReference type="InterPro" id="IPR001296">
    <property type="entry name" value="Glyco_trans_1"/>
</dbReference>
<dbReference type="Gene3D" id="3.40.50.300">
    <property type="entry name" value="P-loop containing nucleotide triphosphate hydrolases"/>
    <property type="match status" value="1"/>
</dbReference>
<keyword evidence="2" id="KW-0328">Glycosyltransferase</keyword>
<dbReference type="Pfam" id="PF13439">
    <property type="entry name" value="Glyco_transf_4"/>
    <property type="match status" value="1"/>
</dbReference>
<feature type="compositionally biased region" description="Low complexity" evidence="4">
    <location>
        <begin position="583"/>
        <end position="593"/>
    </location>
</feature>
<dbReference type="PANTHER" id="PTHR12526">
    <property type="entry name" value="GLYCOSYLTRANSFERASE"/>
    <property type="match status" value="1"/>
</dbReference>
<dbReference type="GO" id="GO:0016757">
    <property type="term" value="F:glycosyltransferase activity"/>
    <property type="evidence" value="ECO:0007669"/>
    <property type="project" value="UniProtKB-KW"/>
</dbReference>
<dbReference type="EMBL" id="JAAGMN010005338">
    <property type="protein sequence ID" value="NEE14875.1"/>
    <property type="molecule type" value="Genomic_DNA"/>
</dbReference>
<evidence type="ECO:0000256" key="3">
    <source>
        <dbReference type="ARBA" id="ARBA00022679"/>
    </source>
</evidence>
<dbReference type="InterPro" id="IPR027417">
    <property type="entry name" value="P-loop_NTPase"/>
</dbReference>
<feature type="domain" description="Glycosyltransferase subfamily 4-like N-terminal" evidence="6">
    <location>
        <begin position="240"/>
        <end position="394"/>
    </location>
</feature>
<dbReference type="CDD" id="cd03801">
    <property type="entry name" value="GT4_PimA-like"/>
    <property type="match status" value="1"/>
</dbReference>
<protein>
    <recommendedName>
        <fullName evidence="1">D-inositol 3-phosphate glycosyltransferase</fullName>
    </recommendedName>
</protein>
<dbReference type="Pfam" id="PF00534">
    <property type="entry name" value="Glycos_transf_1"/>
    <property type="match status" value="1"/>
</dbReference>
<evidence type="ECO:0000256" key="2">
    <source>
        <dbReference type="ARBA" id="ARBA00022676"/>
    </source>
</evidence>
<organism evidence="7">
    <name type="scientific">Streptomyces sp. SID7499</name>
    <dbReference type="NCBI Taxonomy" id="2706086"/>
    <lineage>
        <taxon>Bacteria</taxon>
        <taxon>Bacillati</taxon>
        <taxon>Actinomycetota</taxon>
        <taxon>Actinomycetes</taxon>
        <taxon>Kitasatosporales</taxon>
        <taxon>Streptomycetaceae</taxon>
        <taxon>Streptomyces</taxon>
    </lineage>
</organism>
<dbReference type="Gene3D" id="3.40.50.2000">
    <property type="entry name" value="Glycogen Phosphorylase B"/>
    <property type="match status" value="2"/>
</dbReference>
<proteinExistence type="predicted"/>
<dbReference type="InterPro" id="IPR028098">
    <property type="entry name" value="Glyco_trans_4-like_N"/>
</dbReference>
<sequence length="608" mass="65125">MTHRPLLVCVSGPDGAGKSSLVGRMRTDLRADGYAVTTQYCYGCVVCRRLPQRIRSRFTAAPGESGSLASGIGMWAGRLHGWVDAAELAAGLAGATARTRVTSRGRPAVVVTDRGPLDALVKFAPGPGSRLAAAFAGLARTYDVTLLLDAEPEVLAERDGDYPIGPLAKCRDRYRQWAGRLPFVRRVNAAAPPEAVAAEALRSLPEPRPTAGAPPGAPPDGGKHVVISTFDDLRNPHYHGGGALLVEKVARRLAEDHRVTVVTVAARGGTEIRDGVRYHRLPLGWAGPRLGQLLYHAALPVTARRLPHDLWLESFTPPFSTGFLPLFARGRVVGLAQSLSAAAMSHRYHLPFVPVERYGLRFYEDVVVLNEADAATVRRSAPGAVTHVIHNGVDQPPAAPRRIGEGDYIAFLGRVDIREKGLDLLLAAYAAGPPSLPLLLAGAGTRGEEAQLAALITTAGADARWVGEVSGARKQRFLENCAFLVLPSRSESFGLVALEAMAHGKPVVHFDLPALRWMDGGGNVTVPAFDVEALGQRLQALTADEETRRRLGHQAHQAARWLSWERTTGQYQRLVQGLLDPPAAAGRATATPHADAEGEEAGSWQPIR</sequence>
<feature type="domain" description="Glycosyl transferase family 1" evidence="5">
    <location>
        <begin position="405"/>
        <end position="556"/>
    </location>
</feature>
<reference evidence="7" key="1">
    <citation type="submission" date="2020-01" db="EMBL/GenBank/DDBJ databases">
        <title>Insect and environment-associated Actinomycetes.</title>
        <authorList>
            <person name="Currrie C."/>
            <person name="Chevrette M."/>
            <person name="Carlson C."/>
            <person name="Stubbendieck R."/>
            <person name="Wendt-Pienkowski E."/>
        </authorList>
    </citation>
    <scope>NUCLEOTIDE SEQUENCE</scope>
    <source>
        <strain evidence="7">SID7499</strain>
    </source>
</reference>
<accession>A0A6G3XAP9</accession>
<keyword evidence="3 7" id="KW-0808">Transferase</keyword>
<gene>
    <name evidence="7" type="ORF">G3M58_51475</name>
</gene>
<evidence type="ECO:0000259" key="6">
    <source>
        <dbReference type="Pfam" id="PF13439"/>
    </source>
</evidence>
<dbReference type="SUPFAM" id="SSF52540">
    <property type="entry name" value="P-loop containing nucleoside triphosphate hydrolases"/>
    <property type="match status" value="1"/>
</dbReference>
<name>A0A6G3XAP9_9ACTN</name>
<dbReference type="AlphaFoldDB" id="A0A6G3XAP9"/>
<feature type="region of interest" description="Disordered" evidence="4">
    <location>
        <begin position="583"/>
        <end position="608"/>
    </location>
</feature>